<dbReference type="InterPro" id="IPR038063">
    <property type="entry name" value="Transpep_catalytic_dom"/>
</dbReference>
<dbReference type="GO" id="GO:0005576">
    <property type="term" value="C:extracellular region"/>
    <property type="evidence" value="ECO:0007669"/>
    <property type="project" value="TreeGrafter"/>
</dbReference>
<dbReference type="CDD" id="cd16913">
    <property type="entry name" value="YkuD_like"/>
    <property type="match status" value="1"/>
</dbReference>
<dbReference type="SUPFAM" id="SSF141523">
    <property type="entry name" value="L,D-transpeptidase catalytic domain-like"/>
    <property type="match status" value="1"/>
</dbReference>
<dbReference type="PANTHER" id="PTHR30582">
    <property type="entry name" value="L,D-TRANSPEPTIDASE"/>
    <property type="match status" value="1"/>
</dbReference>
<dbReference type="GO" id="GO:0071972">
    <property type="term" value="F:peptidoglycan L,D-transpeptidase activity"/>
    <property type="evidence" value="ECO:0007669"/>
    <property type="project" value="TreeGrafter"/>
</dbReference>
<dbReference type="PROSITE" id="PS52029">
    <property type="entry name" value="LD_TPASE"/>
    <property type="match status" value="1"/>
</dbReference>
<dbReference type="UniPathway" id="UPA00219"/>
<dbReference type="Gene3D" id="2.60.40.3780">
    <property type="match status" value="1"/>
</dbReference>
<keyword evidence="9" id="KW-0449">Lipoprotein</keyword>
<dbReference type="Proteomes" id="UP000595046">
    <property type="component" value="Chromosome"/>
</dbReference>
<evidence type="ECO:0000256" key="5">
    <source>
        <dbReference type="ARBA" id="ARBA00022960"/>
    </source>
</evidence>
<dbReference type="PANTHER" id="PTHR30582:SF2">
    <property type="entry name" value="L,D-TRANSPEPTIDASE YCIB-RELATED"/>
    <property type="match status" value="1"/>
</dbReference>
<feature type="active site" description="Proton donor/acceptor" evidence="13">
    <location>
        <position position="328"/>
    </location>
</feature>
<comment type="pathway">
    <text evidence="12">Glycan biosynthesis.</text>
</comment>
<reference evidence="17" key="1">
    <citation type="submission" date="2020-02" db="EMBL/GenBank/DDBJ databases">
        <title>Streptomyces sp. ASO4wet.</title>
        <authorList>
            <person name="Risdian C."/>
            <person name="Landwehr W."/>
            <person name="Schupp P."/>
            <person name="Wink J."/>
        </authorList>
    </citation>
    <scope>NUCLEOTIDE SEQUENCE [LARGE SCALE GENOMIC DNA]</scope>
    <source>
        <strain evidence="17">ASO4wet</strain>
    </source>
</reference>
<evidence type="ECO:0000256" key="3">
    <source>
        <dbReference type="ARBA" id="ARBA00022679"/>
    </source>
</evidence>
<evidence type="ECO:0000256" key="13">
    <source>
        <dbReference type="PROSITE-ProRule" id="PRU01373"/>
    </source>
</evidence>
<dbReference type="FunFam" id="2.40.440.10:FF:000005">
    <property type="entry name" value="L,D-transpeptidase 2"/>
    <property type="match status" value="1"/>
</dbReference>
<keyword evidence="7" id="KW-0472">Membrane</keyword>
<keyword evidence="11 13" id="KW-0961">Cell wall biogenesis/degradation</keyword>
<dbReference type="InterPro" id="IPR041280">
    <property type="entry name" value="Big_10"/>
</dbReference>
<evidence type="ECO:0000256" key="6">
    <source>
        <dbReference type="ARBA" id="ARBA00022984"/>
    </source>
</evidence>
<feature type="active site" description="Nucleophile" evidence="13">
    <location>
        <position position="346"/>
    </location>
</feature>
<keyword evidence="4" id="KW-0732">Signal</keyword>
<evidence type="ECO:0000256" key="9">
    <source>
        <dbReference type="ARBA" id="ARBA00023288"/>
    </source>
</evidence>
<evidence type="ECO:0000256" key="10">
    <source>
        <dbReference type="ARBA" id="ARBA00023315"/>
    </source>
</evidence>
<comment type="pathway">
    <text evidence="1 13">Cell wall biogenesis; peptidoglycan biosynthesis.</text>
</comment>
<protein>
    <submittedName>
        <fullName evidence="16">L,D-transpeptidase</fullName>
    </submittedName>
</protein>
<dbReference type="GO" id="GO:0016746">
    <property type="term" value="F:acyltransferase activity"/>
    <property type="evidence" value="ECO:0007669"/>
    <property type="project" value="UniProtKB-KW"/>
</dbReference>
<accession>A0A7T1WUK0</accession>
<keyword evidence="3" id="KW-0808">Transferase</keyword>
<proteinExistence type="predicted"/>
<gene>
    <name evidence="16" type="ORF">G4Z16_25905</name>
</gene>
<dbReference type="GO" id="GO:0071555">
    <property type="term" value="P:cell wall organization"/>
    <property type="evidence" value="ECO:0007669"/>
    <property type="project" value="UniProtKB-UniRule"/>
</dbReference>
<dbReference type="Gene3D" id="2.60.40.3710">
    <property type="match status" value="1"/>
</dbReference>
<dbReference type="KEGG" id="sbat:G4Z16_25905"/>
<dbReference type="AlphaFoldDB" id="A0A7T1WUK0"/>
<keyword evidence="10" id="KW-0012">Acyltransferase</keyword>
<evidence type="ECO:0000256" key="11">
    <source>
        <dbReference type="ARBA" id="ARBA00023316"/>
    </source>
</evidence>
<evidence type="ECO:0000256" key="7">
    <source>
        <dbReference type="ARBA" id="ARBA00023136"/>
    </source>
</evidence>
<feature type="region of interest" description="Disordered" evidence="14">
    <location>
        <begin position="402"/>
        <end position="422"/>
    </location>
</feature>
<evidence type="ECO:0000259" key="15">
    <source>
        <dbReference type="PROSITE" id="PS52029"/>
    </source>
</evidence>
<name>A0A7T1WUK0_9ACTN</name>
<dbReference type="InterPro" id="IPR050979">
    <property type="entry name" value="LD-transpeptidase"/>
</dbReference>
<keyword evidence="2" id="KW-1003">Cell membrane</keyword>
<keyword evidence="5 13" id="KW-0133">Cell shape</keyword>
<evidence type="ECO:0000256" key="8">
    <source>
        <dbReference type="ARBA" id="ARBA00023139"/>
    </source>
</evidence>
<evidence type="ECO:0000313" key="16">
    <source>
        <dbReference type="EMBL" id="QPP09282.1"/>
    </source>
</evidence>
<evidence type="ECO:0000256" key="14">
    <source>
        <dbReference type="SAM" id="MobiDB-lite"/>
    </source>
</evidence>
<dbReference type="EMBL" id="CP048882">
    <property type="protein sequence ID" value="QPP09282.1"/>
    <property type="molecule type" value="Genomic_DNA"/>
</dbReference>
<evidence type="ECO:0000256" key="2">
    <source>
        <dbReference type="ARBA" id="ARBA00022475"/>
    </source>
</evidence>
<evidence type="ECO:0000256" key="4">
    <source>
        <dbReference type="ARBA" id="ARBA00022729"/>
    </source>
</evidence>
<feature type="domain" description="L,D-TPase catalytic" evidence="15">
    <location>
        <begin position="247"/>
        <end position="370"/>
    </location>
</feature>
<organism evidence="16 17">
    <name type="scientific">Streptomyces bathyalis</name>
    <dbReference type="NCBI Taxonomy" id="2710756"/>
    <lineage>
        <taxon>Bacteria</taxon>
        <taxon>Bacillati</taxon>
        <taxon>Actinomycetota</taxon>
        <taxon>Actinomycetes</taxon>
        <taxon>Kitasatosporales</taxon>
        <taxon>Streptomycetaceae</taxon>
        <taxon>Streptomyces</taxon>
    </lineage>
</organism>
<dbReference type="Gene3D" id="2.40.440.10">
    <property type="entry name" value="L,D-transpeptidase catalytic domain-like"/>
    <property type="match status" value="1"/>
</dbReference>
<evidence type="ECO:0000256" key="1">
    <source>
        <dbReference type="ARBA" id="ARBA00004752"/>
    </source>
</evidence>
<dbReference type="GO" id="GO:0008360">
    <property type="term" value="P:regulation of cell shape"/>
    <property type="evidence" value="ECO:0007669"/>
    <property type="project" value="UniProtKB-UniRule"/>
</dbReference>
<evidence type="ECO:0000256" key="12">
    <source>
        <dbReference type="ARBA" id="ARBA00060592"/>
    </source>
</evidence>
<dbReference type="InterPro" id="IPR005490">
    <property type="entry name" value="LD_TPept_cat_dom"/>
</dbReference>
<keyword evidence="8" id="KW-0564">Palmitate</keyword>
<dbReference type="Pfam" id="PF17964">
    <property type="entry name" value="Big_10"/>
    <property type="match status" value="1"/>
</dbReference>
<dbReference type="Pfam" id="PF03734">
    <property type="entry name" value="YkuD"/>
    <property type="match status" value="1"/>
</dbReference>
<keyword evidence="6 13" id="KW-0573">Peptidoglycan synthesis</keyword>
<sequence>MNHSSNRTKRRLSAGCALTLIPMAVGLTSCSVGSDGNPLAGAPYDASNQISVSAGEEGAVVDPSQPLEVTATGDEGRIADVTAVDTAGRFLSGKLSDDGKRWRSTTGLAAGVRYTVRISTENGSGEQGRRTLNFQTKPAHAKRLGVTFGPDSGTYGVGQPITAELSHKVKGAKQRKLVEGALTVKSSPHVEGAWHWVDSKELHYRPKEYWPAHSTISVRSRLKGLKVREGLYGDTAKPVKLKTGDRVEALADASGLSMKFSKNGKVIKEIPITTGKAGFETRNGTKVILGRESFVRMRSGSVGIGGGESYDLGVHWASRLTWSGEYVHAAPWSSGSHGVSNSSHGCTGMSTENAQWFFENVRNGVPVKYVNSDGENMPAFGNGFGDWNMSWAKWKKGSAVLRGSHGQDSASATGVNRLRPQV</sequence>
<evidence type="ECO:0000313" key="17">
    <source>
        <dbReference type="Proteomes" id="UP000595046"/>
    </source>
</evidence>
<dbReference type="GO" id="GO:0018104">
    <property type="term" value="P:peptidoglycan-protein cross-linking"/>
    <property type="evidence" value="ECO:0007669"/>
    <property type="project" value="TreeGrafter"/>
</dbReference>
<keyword evidence="17" id="KW-1185">Reference proteome</keyword>
<dbReference type="PROSITE" id="PS51257">
    <property type="entry name" value="PROKAR_LIPOPROTEIN"/>
    <property type="match status" value="1"/>
</dbReference>